<dbReference type="AlphaFoldDB" id="R7VAX1"/>
<feature type="transmembrane region" description="Helical" evidence="11">
    <location>
        <begin position="112"/>
        <end position="133"/>
    </location>
</feature>
<dbReference type="EMBL" id="KB293691">
    <property type="protein sequence ID" value="ELU15662.1"/>
    <property type="molecule type" value="Genomic_DNA"/>
</dbReference>
<evidence type="ECO:0000313" key="14">
    <source>
        <dbReference type="EnsemblMetazoa" id="CapteP92873"/>
    </source>
</evidence>
<dbReference type="OMA" id="HIYAERI"/>
<feature type="transmembrane region" description="Helical" evidence="11">
    <location>
        <begin position="153"/>
        <end position="177"/>
    </location>
</feature>
<organism evidence="13">
    <name type="scientific">Capitella teleta</name>
    <name type="common">Polychaete worm</name>
    <dbReference type="NCBI Taxonomy" id="283909"/>
    <lineage>
        <taxon>Eukaryota</taxon>
        <taxon>Metazoa</taxon>
        <taxon>Spiralia</taxon>
        <taxon>Lophotrochozoa</taxon>
        <taxon>Annelida</taxon>
        <taxon>Polychaeta</taxon>
        <taxon>Sedentaria</taxon>
        <taxon>Scolecida</taxon>
        <taxon>Capitellidae</taxon>
        <taxon>Capitella</taxon>
    </lineage>
</organism>
<reference evidence="15" key="1">
    <citation type="submission" date="2012-12" db="EMBL/GenBank/DDBJ databases">
        <authorList>
            <person name="Hellsten U."/>
            <person name="Grimwood J."/>
            <person name="Chapman J.A."/>
            <person name="Shapiro H."/>
            <person name="Aerts A."/>
            <person name="Otillar R.P."/>
            <person name="Terry A.Y."/>
            <person name="Boore J.L."/>
            <person name="Simakov O."/>
            <person name="Marletaz F."/>
            <person name="Cho S.-J."/>
            <person name="Edsinger-Gonzales E."/>
            <person name="Havlak P."/>
            <person name="Kuo D.-H."/>
            <person name="Larsson T."/>
            <person name="Lv J."/>
            <person name="Arendt D."/>
            <person name="Savage R."/>
            <person name="Osoegawa K."/>
            <person name="de Jong P."/>
            <person name="Lindberg D.R."/>
            <person name="Seaver E.C."/>
            <person name="Weisblat D.A."/>
            <person name="Putnam N.H."/>
            <person name="Grigoriev I.V."/>
            <person name="Rokhsar D.S."/>
        </authorList>
    </citation>
    <scope>NUCLEOTIDE SEQUENCE</scope>
    <source>
        <strain evidence="15">I ESC-2004</strain>
    </source>
</reference>
<sequence>MVILMAGVPGNLLTILAYFKNEQLRNPTNILICSQSIGDLFTCLTGPLFVTLNYTEAGLELIQSGKYLCLVSLALLFIALQSSIVNILALSTERFIAVYFSLNYYNWVTEMSVKRAVVAIWSVVITINCLPMLGWEEWRPEVHCMSNKVYPQAFFQGFFIIPSLICLFICTLENFAIAVTAIRRQRSLGVVAVTENVEQQSDEANIKSRNQFKVTKMLLLVVGCFYTTWLPWIIFNSLLFGMPSPWKVKGVPSSVLIASEYSKALLVSNAIVNPFIYGWKNLHFRDAYYKLLGIRRNRVEPSP</sequence>
<name>R7VAX1_CAPTE</name>
<dbReference type="PANTHER" id="PTHR24246">
    <property type="entry name" value="OLFACTORY RECEPTOR AND ADENOSINE RECEPTOR"/>
    <property type="match status" value="1"/>
</dbReference>
<dbReference type="PROSITE" id="PS50262">
    <property type="entry name" value="G_PROTEIN_RECEP_F1_2"/>
    <property type="match status" value="1"/>
</dbReference>
<keyword evidence="4 11" id="KW-1133">Transmembrane helix</keyword>
<feature type="transmembrane region" description="Helical" evidence="11">
    <location>
        <begin position="217"/>
        <end position="241"/>
    </location>
</feature>
<dbReference type="EMBL" id="AMQN01004517">
    <property type="status" value="NOT_ANNOTATED_CDS"/>
    <property type="molecule type" value="Genomic_DNA"/>
</dbReference>
<dbReference type="SMART" id="SM01381">
    <property type="entry name" value="7TM_GPCR_Srsx"/>
    <property type="match status" value="1"/>
</dbReference>
<dbReference type="GO" id="GO:0004930">
    <property type="term" value="F:G protein-coupled receptor activity"/>
    <property type="evidence" value="ECO:0007669"/>
    <property type="project" value="UniProtKB-KW"/>
</dbReference>
<dbReference type="STRING" id="283909.R7VAX1"/>
<evidence type="ECO:0000256" key="8">
    <source>
        <dbReference type="ARBA" id="ARBA00023180"/>
    </source>
</evidence>
<reference evidence="13 15" key="2">
    <citation type="journal article" date="2013" name="Nature">
        <title>Insights into bilaterian evolution from three spiralian genomes.</title>
        <authorList>
            <person name="Simakov O."/>
            <person name="Marletaz F."/>
            <person name="Cho S.J."/>
            <person name="Edsinger-Gonzales E."/>
            <person name="Havlak P."/>
            <person name="Hellsten U."/>
            <person name="Kuo D.H."/>
            <person name="Larsson T."/>
            <person name="Lv J."/>
            <person name="Arendt D."/>
            <person name="Savage R."/>
            <person name="Osoegawa K."/>
            <person name="de Jong P."/>
            <person name="Grimwood J."/>
            <person name="Chapman J.A."/>
            <person name="Shapiro H."/>
            <person name="Aerts A."/>
            <person name="Otillar R.P."/>
            <person name="Terry A.Y."/>
            <person name="Boore J.L."/>
            <person name="Grigoriev I.V."/>
            <person name="Lindberg D.R."/>
            <person name="Seaver E.C."/>
            <person name="Weisblat D.A."/>
            <person name="Putnam N.H."/>
            <person name="Rokhsar D.S."/>
        </authorList>
    </citation>
    <scope>NUCLEOTIDE SEQUENCE</scope>
    <source>
        <strain evidence="13 15">I ESC-2004</strain>
    </source>
</reference>
<keyword evidence="7 10" id="KW-0675">Receptor</keyword>
<dbReference type="PROSITE" id="PS00237">
    <property type="entry name" value="G_PROTEIN_RECEP_F1_1"/>
    <property type="match status" value="1"/>
</dbReference>
<dbReference type="GO" id="GO:0005886">
    <property type="term" value="C:plasma membrane"/>
    <property type="evidence" value="ECO:0007669"/>
    <property type="project" value="UniProtKB-SubCell"/>
</dbReference>
<evidence type="ECO:0000256" key="5">
    <source>
        <dbReference type="ARBA" id="ARBA00023040"/>
    </source>
</evidence>
<feature type="domain" description="G-protein coupled receptors family 1 profile" evidence="12">
    <location>
        <begin position="10"/>
        <end position="277"/>
    </location>
</feature>
<dbReference type="SUPFAM" id="SSF81321">
    <property type="entry name" value="Family A G protein-coupled receptor-like"/>
    <property type="match status" value="1"/>
</dbReference>
<feature type="transmembrane region" description="Helical" evidence="11">
    <location>
        <begin position="261"/>
        <end position="279"/>
    </location>
</feature>
<dbReference type="OrthoDB" id="6286925at2759"/>
<evidence type="ECO:0000256" key="2">
    <source>
        <dbReference type="ARBA" id="ARBA00022475"/>
    </source>
</evidence>
<dbReference type="HOGENOM" id="CLU_009579_11_5_1"/>
<dbReference type="Gene3D" id="1.20.1070.10">
    <property type="entry name" value="Rhodopsin 7-helix transmembrane proteins"/>
    <property type="match status" value="1"/>
</dbReference>
<keyword evidence="9 10" id="KW-0807">Transducer</keyword>
<dbReference type="InterPro" id="IPR017452">
    <property type="entry name" value="GPCR_Rhodpsn_7TM"/>
</dbReference>
<keyword evidence="2" id="KW-1003">Cell membrane</keyword>
<dbReference type="EnsemblMetazoa" id="CapteT92873">
    <property type="protein sequence ID" value="CapteP92873"/>
    <property type="gene ID" value="CapteG92873"/>
</dbReference>
<evidence type="ECO:0000313" key="13">
    <source>
        <dbReference type="EMBL" id="ELU15662.1"/>
    </source>
</evidence>
<evidence type="ECO:0000256" key="7">
    <source>
        <dbReference type="ARBA" id="ARBA00023170"/>
    </source>
</evidence>
<feature type="transmembrane region" description="Helical" evidence="11">
    <location>
        <begin position="30"/>
        <end position="50"/>
    </location>
</feature>
<comment type="subcellular location">
    <subcellularLocation>
        <location evidence="1">Cell membrane</location>
        <topology evidence="1">Multi-pass membrane protein</topology>
    </subcellularLocation>
</comment>
<dbReference type="PANTHER" id="PTHR24246:SF27">
    <property type="entry name" value="ADENOSINE RECEPTOR, ISOFORM A"/>
    <property type="match status" value="1"/>
</dbReference>
<dbReference type="InterPro" id="IPR000276">
    <property type="entry name" value="GPCR_Rhodpsn"/>
</dbReference>
<proteinExistence type="inferred from homology"/>
<dbReference type="CDD" id="cd00637">
    <property type="entry name" value="7tm_classA_rhodopsin-like"/>
    <property type="match status" value="1"/>
</dbReference>
<dbReference type="PRINTS" id="PR00237">
    <property type="entry name" value="GPCRRHODOPSN"/>
</dbReference>
<keyword evidence="8" id="KW-0325">Glycoprotein</keyword>
<feature type="transmembrane region" description="Helical" evidence="11">
    <location>
        <begin position="70"/>
        <end position="91"/>
    </location>
</feature>
<reference evidence="14" key="3">
    <citation type="submission" date="2015-06" db="UniProtKB">
        <authorList>
            <consortium name="EnsemblMetazoa"/>
        </authorList>
    </citation>
    <scope>IDENTIFICATION</scope>
</reference>
<evidence type="ECO:0000259" key="12">
    <source>
        <dbReference type="PROSITE" id="PS50262"/>
    </source>
</evidence>
<keyword evidence="3 10" id="KW-0812">Transmembrane</keyword>
<dbReference type="Proteomes" id="UP000014760">
    <property type="component" value="Unassembled WGS sequence"/>
</dbReference>
<evidence type="ECO:0000256" key="4">
    <source>
        <dbReference type="ARBA" id="ARBA00022989"/>
    </source>
</evidence>
<evidence type="ECO:0000256" key="10">
    <source>
        <dbReference type="RuleBase" id="RU000688"/>
    </source>
</evidence>
<keyword evidence="5 10" id="KW-0297">G-protein coupled receptor</keyword>
<gene>
    <name evidence="13" type="ORF">CAPTEDRAFT_92873</name>
</gene>
<evidence type="ECO:0000256" key="9">
    <source>
        <dbReference type="ARBA" id="ARBA00023224"/>
    </source>
</evidence>
<keyword evidence="15" id="KW-1185">Reference proteome</keyword>
<dbReference type="Pfam" id="PF00001">
    <property type="entry name" value="7tm_1"/>
    <property type="match status" value="1"/>
</dbReference>
<keyword evidence="6 11" id="KW-0472">Membrane</keyword>
<evidence type="ECO:0000256" key="11">
    <source>
        <dbReference type="SAM" id="Phobius"/>
    </source>
</evidence>
<evidence type="ECO:0000256" key="1">
    <source>
        <dbReference type="ARBA" id="ARBA00004651"/>
    </source>
</evidence>
<evidence type="ECO:0000256" key="6">
    <source>
        <dbReference type="ARBA" id="ARBA00023136"/>
    </source>
</evidence>
<evidence type="ECO:0000313" key="15">
    <source>
        <dbReference type="Proteomes" id="UP000014760"/>
    </source>
</evidence>
<evidence type="ECO:0000256" key="3">
    <source>
        <dbReference type="ARBA" id="ARBA00022692"/>
    </source>
</evidence>
<accession>R7VAX1</accession>
<protein>
    <recommendedName>
        <fullName evidence="12">G-protein coupled receptors family 1 profile domain-containing protein</fullName>
    </recommendedName>
</protein>
<comment type="similarity">
    <text evidence="10">Belongs to the G-protein coupled receptor 1 family.</text>
</comment>